<evidence type="ECO:0000256" key="4">
    <source>
        <dbReference type="ARBA" id="ARBA00022801"/>
    </source>
</evidence>
<reference evidence="8" key="1">
    <citation type="submission" date="2022-07" db="EMBL/GenBank/DDBJ databases">
        <authorList>
            <person name="Macas J."/>
            <person name="Novak P."/>
            <person name="Neumann P."/>
        </authorList>
    </citation>
    <scope>NUCLEOTIDE SEQUENCE</scope>
</reference>
<dbReference type="SUPFAM" id="SSF50630">
    <property type="entry name" value="Acid proteases"/>
    <property type="match status" value="1"/>
</dbReference>
<evidence type="ECO:0000256" key="6">
    <source>
        <dbReference type="SAM" id="SignalP"/>
    </source>
</evidence>
<keyword evidence="3" id="KW-0064">Aspartyl protease</keyword>
<feature type="domain" description="Peptidase A1" evidence="7">
    <location>
        <begin position="86"/>
        <end position="419"/>
    </location>
</feature>
<keyword evidence="5" id="KW-0325">Glycoprotein</keyword>
<dbReference type="Pfam" id="PF14543">
    <property type="entry name" value="TAXi_N"/>
    <property type="match status" value="1"/>
</dbReference>
<protein>
    <recommendedName>
        <fullName evidence="7">Peptidase A1 domain-containing protein</fullName>
    </recommendedName>
</protein>
<dbReference type="CDD" id="cd05476">
    <property type="entry name" value="pepsin_A_like_plant"/>
    <property type="match status" value="1"/>
</dbReference>
<evidence type="ECO:0000256" key="1">
    <source>
        <dbReference type="ARBA" id="ARBA00007447"/>
    </source>
</evidence>
<keyword evidence="2" id="KW-0645">Protease</keyword>
<keyword evidence="6" id="KW-0732">Signal</keyword>
<evidence type="ECO:0000256" key="3">
    <source>
        <dbReference type="ARBA" id="ARBA00022750"/>
    </source>
</evidence>
<dbReference type="InterPro" id="IPR051708">
    <property type="entry name" value="Plant_Aspart_Prot_A1"/>
</dbReference>
<comment type="caution">
    <text evidence="8">The sequence shown here is derived from an EMBL/GenBank/DDBJ whole genome shotgun (WGS) entry which is preliminary data.</text>
</comment>
<dbReference type="InterPro" id="IPR034161">
    <property type="entry name" value="Pepsin-like_plant"/>
</dbReference>
<name>A0AAV0CTA8_9ASTE</name>
<dbReference type="InterPro" id="IPR001969">
    <property type="entry name" value="Aspartic_peptidase_AS"/>
</dbReference>
<dbReference type="InterPro" id="IPR032799">
    <property type="entry name" value="TAXi_C"/>
</dbReference>
<dbReference type="GO" id="GO:0005576">
    <property type="term" value="C:extracellular region"/>
    <property type="evidence" value="ECO:0007669"/>
    <property type="project" value="TreeGrafter"/>
</dbReference>
<dbReference type="Proteomes" id="UP001152523">
    <property type="component" value="Unassembled WGS sequence"/>
</dbReference>
<keyword evidence="9" id="KW-1185">Reference proteome</keyword>
<dbReference type="InterPro" id="IPR021109">
    <property type="entry name" value="Peptidase_aspartic_dom_sf"/>
</dbReference>
<dbReference type="Gene3D" id="2.40.70.10">
    <property type="entry name" value="Acid Proteases"/>
    <property type="match status" value="2"/>
</dbReference>
<evidence type="ECO:0000256" key="5">
    <source>
        <dbReference type="ARBA" id="ARBA00023180"/>
    </source>
</evidence>
<evidence type="ECO:0000256" key="2">
    <source>
        <dbReference type="ARBA" id="ARBA00022670"/>
    </source>
</evidence>
<evidence type="ECO:0000313" key="9">
    <source>
        <dbReference type="Proteomes" id="UP001152523"/>
    </source>
</evidence>
<dbReference type="GO" id="GO:0004190">
    <property type="term" value="F:aspartic-type endopeptidase activity"/>
    <property type="evidence" value="ECO:0007669"/>
    <property type="project" value="UniProtKB-KW"/>
</dbReference>
<dbReference type="AlphaFoldDB" id="A0AAV0CTA8"/>
<sequence>MAYKSGSSITLSMSLVSLFTLFVLSIESTNGFTVDLIHPDSPLNPFRDPSKTRFESIIEASNHSHSRAAAGASKFKTPTKASQGGYVMKYSIGTPPFETYGFIDTGSDLTWTQCKSCEVCFDQSLPMFDPTKSQTYVAPPCNSAACKLTAGDSQTCTDRNTCEYKVSYNDYSASTGDVATDVVSFGDGATFKDVVFGCGHENSGDFSKDTSGIVGLGLGPSSIVQQLAQSIGGKFAYCFSSDPNGWSHISFGPEAAVKEVYTVVTPFSREGDDFYWVTLNSVSVYGEDAKKVVKFSGGSTQRKGNIIIDSGTTLTYLPGDMYKTLESEVKDAIPLTPVDPMSPFKLCYNSASTFKVPNIVANFAGGDVFIKDGAFVKVTEGVVCLTLVPAEDDNYTYGNMGQLNYIVGYDLGANTVSFTPSDCSKN</sequence>
<feature type="chain" id="PRO_5043381627" description="Peptidase A1 domain-containing protein" evidence="6">
    <location>
        <begin position="32"/>
        <end position="426"/>
    </location>
</feature>
<evidence type="ECO:0000259" key="7">
    <source>
        <dbReference type="PROSITE" id="PS51767"/>
    </source>
</evidence>
<dbReference type="PANTHER" id="PTHR47967">
    <property type="entry name" value="OS07G0603500 PROTEIN-RELATED"/>
    <property type="match status" value="1"/>
</dbReference>
<feature type="signal peptide" evidence="6">
    <location>
        <begin position="1"/>
        <end position="31"/>
    </location>
</feature>
<dbReference type="PROSITE" id="PS51767">
    <property type="entry name" value="PEPTIDASE_A1"/>
    <property type="match status" value="1"/>
</dbReference>
<accession>A0AAV0CTA8</accession>
<organism evidence="8 9">
    <name type="scientific">Cuscuta epithymum</name>
    <dbReference type="NCBI Taxonomy" id="186058"/>
    <lineage>
        <taxon>Eukaryota</taxon>
        <taxon>Viridiplantae</taxon>
        <taxon>Streptophyta</taxon>
        <taxon>Embryophyta</taxon>
        <taxon>Tracheophyta</taxon>
        <taxon>Spermatophyta</taxon>
        <taxon>Magnoliopsida</taxon>
        <taxon>eudicotyledons</taxon>
        <taxon>Gunneridae</taxon>
        <taxon>Pentapetalae</taxon>
        <taxon>asterids</taxon>
        <taxon>lamiids</taxon>
        <taxon>Solanales</taxon>
        <taxon>Convolvulaceae</taxon>
        <taxon>Cuscuteae</taxon>
        <taxon>Cuscuta</taxon>
        <taxon>Cuscuta subgen. Cuscuta</taxon>
    </lineage>
</organism>
<dbReference type="Pfam" id="PF14541">
    <property type="entry name" value="TAXi_C"/>
    <property type="match status" value="1"/>
</dbReference>
<dbReference type="InterPro" id="IPR032861">
    <property type="entry name" value="TAXi_N"/>
</dbReference>
<gene>
    <name evidence="8" type="ORF">CEPIT_LOCUS7446</name>
</gene>
<proteinExistence type="inferred from homology"/>
<dbReference type="EMBL" id="CAMAPF010000035">
    <property type="protein sequence ID" value="CAH9080822.1"/>
    <property type="molecule type" value="Genomic_DNA"/>
</dbReference>
<dbReference type="PANTHER" id="PTHR47967:SF128">
    <property type="entry name" value="ASPARTIC PROTEINASE CDR1-LIKE"/>
    <property type="match status" value="1"/>
</dbReference>
<keyword evidence="4" id="KW-0378">Hydrolase</keyword>
<dbReference type="InterPro" id="IPR033121">
    <property type="entry name" value="PEPTIDASE_A1"/>
</dbReference>
<dbReference type="PROSITE" id="PS00141">
    <property type="entry name" value="ASP_PROTEASE"/>
    <property type="match status" value="1"/>
</dbReference>
<evidence type="ECO:0000313" key="8">
    <source>
        <dbReference type="EMBL" id="CAH9080822.1"/>
    </source>
</evidence>
<dbReference type="FunFam" id="2.40.70.10:FF:000031">
    <property type="entry name" value="Aspartyl protease AED1"/>
    <property type="match status" value="1"/>
</dbReference>
<comment type="similarity">
    <text evidence="1">Belongs to the peptidase A1 family.</text>
</comment>
<dbReference type="GO" id="GO:0006508">
    <property type="term" value="P:proteolysis"/>
    <property type="evidence" value="ECO:0007669"/>
    <property type="project" value="UniProtKB-KW"/>
</dbReference>